<reference evidence="3" key="2">
    <citation type="journal article" date="2021" name="PeerJ">
        <title>Extensive microbial diversity within the chicken gut microbiome revealed by metagenomics and culture.</title>
        <authorList>
            <person name="Gilroy R."/>
            <person name="Ravi A."/>
            <person name="Getino M."/>
            <person name="Pursley I."/>
            <person name="Horton D.L."/>
            <person name="Alikhan N.F."/>
            <person name="Baker D."/>
            <person name="Gharbi K."/>
            <person name="Hall N."/>
            <person name="Watson M."/>
            <person name="Adriaenssens E.M."/>
            <person name="Foster-Nyarko E."/>
            <person name="Jarju S."/>
            <person name="Secka A."/>
            <person name="Antonio M."/>
            <person name="Oren A."/>
            <person name="Chaudhuri R.R."/>
            <person name="La Ragione R."/>
            <person name="Hildebrand F."/>
            <person name="Pallen M.J."/>
        </authorList>
    </citation>
    <scope>NUCLEOTIDE SEQUENCE</scope>
    <source>
        <strain evidence="3">B1-15692</strain>
    </source>
</reference>
<sequence length="310" mass="34929">MDRKRFLQICGMAIPAAVFGFPTGLNAAEKTGKAKAAKEKFSFAFFTDVHLNRGNEGNCDEGFRTALADVKKRGVDFILFGGDNVEANYYPGPDHEHEVVDMYTRFRKIVDESGIPCHFTIGNHDTFDRFEGKEAVTGYEYFEKFCGPVRRSFNHKGVHFITLNSLVPDKGGHFSIGEEQMQWLKSALDSAGRDTPSIISLHVPVLSLYYPVVEGDITASKAMTDMISDTRQVIDLIKNYNVKLVLQGHQHIHEEILERGQRFITGGAICSSWWYGPLADTQEGYVLVHVGTDNSLTWEYIDYGWEAIRK</sequence>
<dbReference type="EMBL" id="JADIMH010000002">
    <property type="protein sequence ID" value="MBO8466170.1"/>
    <property type="molecule type" value="Genomic_DNA"/>
</dbReference>
<comment type="caution">
    <text evidence="3">The sequence shown here is derived from an EMBL/GenBank/DDBJ whole genome shotgun (WGS) entry which is preliminary data.</text>
</comment>
<protein>
    <submittedName>
        <fullName evidence="3">Metallophosphoesterase</fullName>
    </submittedName>
</protein>
<reference evidence="3" key="1">
    <citation type="submission" date="2020-10" db="EMBL/GenBank/DDBJ databases">
        <authorList>
            <person name="Gilroy R."/>
        </authorList>
    </citation>
    <scope>NUCLEOTIDE SEQUENCE</scope>
    <source>
        <strain evidence="3">B1-15692</strain>
    </source>
</reference>
<evidence type="ECO:0000256" key="1">
    <source>
        <dbReference type="SAM" id="SignalP"/>
    </source>
</evidence>
<dbReference type="Proteomes" id="UP000823660">
    <property type="component" value="Unassembled WGS sequence"/>
</dbReference>
<feature type="domain" description="Calcineurin-like phosphoesterase" evidence="2">
    <location>
        <begin position="42"/>
        <end position="252"/>
    </location>
</feature>
<proteinExistence type="predicted"/>
<accession>A0A9D9I5R1</accession>
<organism evidence="3 4">
    <name type="scientific">Candidatus Cryptobacteroides faecipullorum</name>
    <dbReference type="NCBI Taxonomy" id="2840764"/>
    <lineage>
        <taxon>Bacteria</taxon>
        <taxon>Pseudomonadati</taxon>
        <taxon>Bacteroidota</taxon>
        <taxon>Bacteroidia</taxon>
        <taxon>Bacteroidales</taxon>
        <taxon>Candidatus Cryptobacteroides</taxon>
    </lineage>
</organism>
<dbReference type="PANTHER" id="PTHR43143:SF1">
    <property type="entry name" value="SERINE_THREONINE-PROTEIN PHOSPHATASE CPPED1"/>
    <property type="match status" value="1"/>
</dbReference>
<dbReference type="InterPro" id="IPR051918">
    <property type="entry name" value="STPP_CPPED1"/>
</dbReference>
<gene>
    <name evidence="3" type="ORF">IAB99_00195</name>
</gene>
<name>A0A9D9I5R1_9BACT</name>
<evidence type="ECO:0000259" key="2">
    <source>
        <dbReference type="Pfam" id="PF00149"/>
    </source>
</evidence>
<dbReference type="AlphaFoldDB" id="A0A9D9I5R1"/>
<dbReference type="GO" id="GO:0016787">
    <property type="term" value="F:hydrolase activity"/>
    <property type="evidence" value="ECO:0007669"/>
    <property type="project" value="InterPro"/>
</dbReference>
<feature type="chain" id="PRO_5039294162" evidence="1">
    <location>
        <begin position="28"/>
        <end position="310"/>
    </location>
</feature>
<dbReference type="SUPFAM" id="SSF56300">
    <property type="entry name" value="Metallo-dependent phosphatases"/>
    <property type="match status" value="1"/>
</dbReference>
<keyword evidence="1" id="KW-0732">Signal</keyword>
<dbReference type="InterPro" id="IPR029052">
    <property type="entry name" value="Metallo-depent_PP-like"/>
</dbReference>
<evidence type="ECO:0000313" key="4">
    <source>
        <dbReference type="Proteomes" id="UP000823660"/>
    </source>
</evidence>
<dbReference type="PANTHER" id="PTHR43143">
    <property type="entry name" value="METALLOPHOSPHOESTERASE, CALCINEURIN SUPERFAMILY"/>
    <property type="match status" value="1"/>
</dbReference>
<feature type="signal peptide" evidence="1">
    <location>
        <begin position="1"/>
        <end position="27"/>
    </location>
</feature>
<dbReference type="Gene3D" id="3.60.21.10">
    <property type="match status" value="1"/>
</dbReference>
<dbReference type="InterPro" id="IPR004843">
    <property type="entry name" value="Calcineurin-like_PHP"/>
</dbReference>
<dbReference type="Pfam" id="PF00149">
    <property type="entry name" value="Metallophos"/>
    <property type="match status" value="1"/>
</dbReference>
<evidence type="ECO:0000313" key="3">
    <source>
        <dbReference type="EMBL" id="MBO8466170.1"/>
    </source>
</evidence>